<dbReference type="InterPro" id="IPR000242">
    <property type="entry name" value="PTP_cat"/>
</dbReference>
<dbReference type="SMART" id="SM00404">
    <property type="entry name" value="PTPc_motif"/>
    <property type="match status" value="1"/>
</dbReference>
<dbReference type="EMBL" id="PDUG01000004">
    <property type="protein sequence ID" value="PIC37417.1"/>
    <property type="molecule type" value="Genomic_DNA"/>
</dbReference>
<feature type="signal peptide" evidence="2">
    <location>
        <begin position="1"/>
        <end position="23"/>
    </location>
</feature>
<evidence type="ECO:0000313" key="5">
    <source>
        <dbReference type="Proteomes" id="UP000230233"/>
    </source>
</evidence>
<dbReference type="PROSITE" id="PS50055">
    <property type="entry name" value="TYR_PHOSPHATASE_PTP"/>
    <property type="match status" value="1"/>
</dbReference>
<dbReference type="PANTHER" id="PTHR31227">
    <property type="entry name" value="PROTEIN CBG15697"/>
    <property type="match status" value="1"/>
</dbReference>
<protein>
    <recommendedName>
        <fullName evidence="3">Tyrosine-protein phosphatase domain-containing protein</fullName>
    </recommendedName>
</protein>
<dbReference type="SUPFAM" id="SSF52799">
    <property type="entry name" value="(Phosphotyrosine protein) phosphatases II"/>
    <property type="match status" value="1"/>
</dbReference>
<feature type="transmembrane region" description="Helical" evidence="1">
    <location>
        <begin position="799"/>
        <end position="822"/>
    </location>
</feature>
<dbReference type="OrthoDB" id="5846887at2759"/>
<reference evidence="5" key="1">
    <citation type="submission" date="2017-10" db="EMBL/GenBank/DDBJ databases">
        <title>Rapid genome shrinkage in a self-fertile nematode reveals novel sperm competition proteins.</title>
        <authorList>
            <person name="Yin D."/>
            <person name="Schwarz E.M."/>
            <person name="Thomas C.G."/>
            <person name="Felde R.L."/>
            <person name="Korf I.F."/>
            <person name="Cutter A.D."/>
            <person name="Schartner C.M."/>
            <person name="Ralston E.J."/>
            <person name="Meyer B.J."/>
            <person name="Haag E.S."/>
        </authorList>
    </citation>
    <scope>NUCLEOTIDE SEQUENCE [LARGE SCALE GENOMIC DNA]</scope>
    <source>
        <strain evidence="5">JU1422</strain>
    </source>
</reference>
<keyword evidence="1" id="KW-0812">Transmembrane</keyword>
<keyword evidence="2" id="KW-0732">Signal</keyword>
<dbReference type="InterPro" id="IPR029021">
    <property type="entry name" value="Prot-tyrosine_phosphatase-like"/>
</dbReference>
<sequence>MKYQKSKSTAVMLIFVFLCGINAILQDHPKPPIPDSRIVRNANEKSQDFLNHTSIVAHIANGIAIQSGLMNGKMKIEDVVGELLNFGNVPFSDVAKFNPSSITSLISKLKKMKSNLDSKLEDHEDQVLAWNDLIEQSKTVGNVEDQQRSSKYFSDIKTFNQSFNFDSLEAPGTSLTKSEQRLKFIEDSVTSDPNWQDTAIFDLTGLNVQLLGTAKAIKEFENSVKALNSYSALKEGPTVLEPVEKMIHLLKTRVSFQISFTDESKTAIGNTLGLVLGLSMDAKTVSKGIQTANDLSESISMPRKHQKKFTSGFSNGLADLKLLEVESRNPWIGKMTGVEGEKLGNLANGLDPLFKVQNQLNGLDDKLKPISSRKIRLSISNLQILSNYLSNLDSSSSEKVSSLFDELKKCNAKRTLLPNQYETSEKVVKTAKKLKALSENANAALEGLDTTQVRTTMDDVMKSLGFQDFAADPAKDIDTVMDNIKNKNGFKKIRETIKQLKTRFESIPKSLKDEVKTMIDDSTKLNTFSEEVGVHKCLQNLADDSAKVSLGVLAAQKIRKLDSDEIKNVETAVSAISEVSKGISVLKNIPNSMNQEIKDVTTSINEFPDSIAQSKVIGQSVGSLHNAYDLKKMESRIAQLSSVGPSVTDEIRKIQNPEQRQKLEKQWGDHRSDISKIQKSLNDIKSFDSKIPKSNTIGQLGSPLKNLISISSAKIDVKEKSKSLEFLISQDKIDPKIKSELEKSLKILEELETLDLDFSSHKSQFQNAPNAFNAFHSFLKNFLEMDHSKKDEEQDMTMAIIYINVGVILLLAILAGSIAYYLRVYKANKIKKAIMDFIKENRLINKKEAKERHTEELAKMSGIVKAGRQKTREHIPRNKRRKLSLPLNPDTRVIVKDEKDPYHATRIVTRSKIVYVAAESPTKKKDEKKKLGSCDDFWNMIMDQGSEFIVSCSAVSEMSSANYYSYKVNEVKEFEQFKVTTKTETPFIKDKVTCRELEVQDKTGVYPTRTIKHFHFLEWYSVSILKEHEPVFEVLNVVNTSTKPVIVHDSLGCESTMIFIGIQYVYEEVLFNPKVKFWDVIRELCDIRWGSFGQKDEETMYLLTGVFYLLIKKFKLQMTPYTEDFAILMSCRKAIKREKDDKYKKKFAEVQKATGGQAFAFLEDNEYKEFKSEETFEE</sequence>
<feature type="chain" id="PRO_5013647011" description="Tyrosine-protein phosphatase domain-containing protein" evidence="2">
    <location>
        <begin position="24"/>
        <end position="1178"/>
    </location>
</feature>
<keyword evidence="5" id="KW-1185">Reference proteome</keyword>
<keyword evidence="1" id="KW-1133">Transmembrane helix</keyword>
<dbReference type="PANTHER" id="PTHR31227:SF1">
    <property type="entry name" value="DOMAIN OF UNKNOWN FUNCTION WSN DOMAIN-CONTAINING PROTEIN"/>
    <property type="match status" value="1"/>
</dbReference>
<comment type="caution">
    <text evidence="4">The sequence shown here is derived from an EMBL/GenBank/DDBJ whole genome shotgun (WGS) entry which is preliminary data.</text>
</comment>
<dbReference type="Proteomes" id="UP000230233">
    <property type="component" value="Chromosome IV"/>
</dbReference>
<evidence type="ECO:0000313" key="4">
    <source>
        <dbReference type="EMBL" id="PIC37417.1"/>
    </source>
</evidence>
<proteinExistence type="predicted"/>
<evidence type="ECO:0000256" key="2">
    <source>
        <dbReference type="SAM" id="SignalP"/>
    </source>
</evidence>
<gene>
    <name evidence="4" type="primary">Cnig_chr_IV.g16053</name>
    <name evidence="4" type="ORF">B9Z55_016053</name>
</gene>
<dbReference type="InterPro" id="IPR003595">
    <property type="entry name" value="Tyr_Pase_cat"/>
</dbReference>
<dbReference type="Pfam" id="PF00102">
    <property type="entry name" value="Y_phosphatase"/>
    <property type="match status" value="1"/>
</dbReference>
<dbReference type="Gene3D" id="3.90.190.10">
    <property type="entry name" value="Protein tyrosine phosphatase superfamily"/>
    <property type="match status" value="1"/>
</dbReference>
<organism evidence="4 5">
    <name type="scientific">Caenorhabditis nigoni</name>
    <dbReference type="NCBI Taxonomy" id="1611254"/>
    <lineage>
        <taxon>Eukaryota</taxon>
        <taxon>Metazoa</taxon>
        <taxon>Ecdysozoa</taxon>
        <taxon>Nematoda</taxon>
        <taxon>Chromadorea</taxon>
        <taxon>Rhabditida</taxon>
        <taxon>Rhabditina</taxon>
        <taxon>Rhabditomorpha</taxon>
        <taxon>Rhabditoidea</taxon>
        <taxon>Rhabditidae</taxon>
        <taxon>Peloderinae</taxon>
        <taxon>Caenorhabditis</taxon>
    </lineage>
</organism>
<accession>A0A2G5UCZ0</accession>
<dbReference type="STRING" id="1611254.A0A2G5UCZ0"/>
<dbReference type="GO" id="GO:0004725">
    <property type="term" value="F:protein tyrosine phosphatase activity"/>
    <property type="evidence" value="ECO:0007669"/>
    <property type="project" value="InterPro"/>
</dbReference>
<keyword evidence="1" id="KW-0472">Membrane</keyword>
<evidence type="ECO:0000259" key="3">
    <source>
        <dbReference type="PROSITE" id="PS50055"/>
    </source>
</evidence>
<dbReference type="Pfam" id="PF02206">
    <property type="entry name" value="WSN"/>
    <property type="match status" value="1"/>
</dbReference>
<dbReference type="InterPro" id="IPR003125">
    <property type="entry name" value="WSN"/>
</dbReference>
<feature type="domain" description="Tyrosine-protein phosphatase" evidence="3">
    <location>
        <begin position="873"/>
        <end position="1109"/>
    </location>
</feature>
<evidence type="ECO:0000256" key="1">
    <source>
        <dbReference type="SAM" id="Phobius"/>
    </source>
</evidence>
<dbReference type="SMART" id="SM00453">
    <property type="entry name" value="WSN"/>
    <property type="match status" value="1"/>
</dbReference>
<name>A0A2G5UCZ0_9PELO</name>
<dbReference type="AlphaFoldDB" id="A0A2G5UCZ0"/>
<dbReference type="SMART" id="SM00194">
    <property type="entry name" value="PTPc"/>
    <property type="match status" value="1"/>
</dbReference>